<evidence type="ECO:0000259" key="1">
    <source>
        <dbReference type="Pfam" id="PF01370"/>
    </source>
</evidence>
<dbReference type="PANTHER" id="PTHR48079:SF6">
    <property type="entry name" value="NAD(P)-BINDING DOMAIN-CONTAINING PROTEIN-RELATED"/>
    <property type="match status" value="1"/>
</dbReference>
<dbReference type="InterPro" id="IPR001509">
    <property type="entry name" value="Epimerase_deHydtase"/>
</dbReference>
<proteinExistence type="predicted"/>
<dbReference type="PANTHER" id="PTHR48079">
    <property type="entry name" value="PROTEIN YEEZ"/>
    <property type="match status" value="1"/>
</dbReference>
<reference evidence="2 3" key="1">
    <citation type="submission" date="2014-05" db="EMBL/GenBank/DDBJ databases">
        <title>ATOL: Assembling a taxonomically balanced genome-scale reconstruction of the evolutionary history of the Enterobacteriaceae.</title>
        <authorList>
            <person name="Plunkett G.III."/>
            <person name="Neeno-Eckwall E.C."/>
            <person name="Glasner J.D."/>
            <person name="Perna N.T."/>
        </authorList>
    </citation>
    <scope>NUCLEOTIDE SEQUENCE [LARGE SCALE GENOMIC DNA]</scope>
    <source>
        <strain evidence="2 3">ATCC 33852</strain>
    </source>
</reference>
<dbReference type="GO" id="GO:0005737">
    <property type="term" value="C:cytoplasm"/>
    <property type="evidence" value="ECO:0007669"/>
    <property type="project" value="TreeGrafter"/>
</dbReference>
<dbReference type="RefSeq" id="WP_034795911.1">
    <property type="nucleotide sequence ID" value="NZ_JMPJ01000075.1"/>
</dbReference>
<sequence length="295" mass="31567">MRIFLTGATGFIGTAVTRELIAAGHQVLGLTRSERGAQILTAMGADAHFGDINDLESLRRGASQADGVIHTAFNHDFSTFLANCESDLHVIEALGRELAGSSRPLIITSGVALGALEPNTLACEDNFNPDHPNPRKASELGGIKAAEHGASVSVVRLSQVHDPIKQGLITPLVELALQKGVSAYVDEGANCWSAVHISDAARLYVLALEKNAANSRYNAVAEPAIPMKTIAETLGRVLNLPVKRLTAHQAAEHFGWMNIFITHDMSASSDLTQQRLSWKPTGPSLISDLEQMPIK</sequence>
<gene>
    <name evidence="2" type="ORF">GEAM_4314</name>
</gene>
<dbReference type="EMBL" id="JMPJ01000075">
    <property type="protein sequence ID" value="KFC77463.1"/>
    <property type="molecule type" value="Genomic_DNA"/>
</dbReference>
<dbReference type="GeneID" id="78382294"/>
<dbReference type="InterPro" id="IPR036291">
    <property type="entry name" value="NAD(P)-bd_dom_sf"/>
</dbReference>
<comment type="caution">
    <text evidence="2">The sequence shown here is derived from an EMBL/GenBank/DDBJ whole genome shotgun (WGS) entry which is preliminary data.</text>
</comment>
<dbReference type="GO" id="GO:0004029">
    <property type="term" value="F:aldehyde dehydrogenase (NAD+) activity"/>
    <property type="evidence" value="ECO:0007669"/>
    <property type="project" value="TreeGrafter"/>
</dbReference>
<organism evidence="2 3">
    <name type="scientific">Ewingella americana (strain ATCC 33852 / DSM 4580 / CCUG 14506 / JCM 5911 / LMG 7869 / NCTC 12157 / CDC 1468-78)</name>
    <dbReference type="NCBI Taxonomy" id="910964"/>
    <lineage>
        <taxon>Bacteria</taxon>
        <taxon>Pseudomonadati</taxon>
        <taxon>Pseudomonadota</taxon>
        <taxon>Gammaproteobacteria</taxon>
        <taxon>Enterobacterales</taxon>
        <taxon>Yersiniaceae</taxon>
        <taxon>Ewingella</taxon>
    </lineage>
</organism>
<accession>A0A085G168</accession>
<dbReference type="eggNOG" id="COG0451">
    <property type="taxonomic scope" value="Bacteria"/>
</dbReference>
<dbReference type="InterPro" id="IPR051783">
    <property type="entry name" value="NAD(P)-dependent_oxidoreduct"/>
</dbReference>
<evidence type="ECO:0000313" key="2">
    <source>
        <dbReference type="EMBL" id="KFC77463.1"/>
    </source>
</evidence>
<evidence type="ECO:0000313" key="3">
    <source>
        <dbReference type="Proteomes" id="UP000028640"/>
    </source>
</evidence>
<dbReference type="AlphaFoldDB" id="A0A085G168"/>
<dbReference type="Gene3D" id="3.40.50.720">
    <property type="entry name" value="NAD(P)-binding Rossmann-like Domain"/>
    <property type="match status" value="1"/>
</dbReference>
<dbReference type="SUPFAM" id="SSF51735">
    <property type="entry name" value="NAD(P)-binding Rossmann-fold domains"/>
    <property type="match status" value="1"/>
</dbReference>
<feature type="domain" description="NAD-dependent epimerase/dehydratase" evidence="1">
    <location>
        <begin position="3"/>
        <end position="218"/>
    </location>
</feature>
<dbReference type="STRING" id="910964.GEAM_4314"/>
<dbReference type="CDD" id="cd05262">
    <property type="entry name" value="SDR_a7"/>
    <property type="match status" value="1"/>
</dbReference>
<protein>
    <submittedName>
        <fullName evidence="2">Nucleoside-diphosphate-sugar epimerase</fullName>
    </submittedName>
</protein>
<name>A0A085G168_EWIA3</name>
<dbReference type="Proteomes" id="UP000028640">
    <property type="component" value="Unassembled WGS sequence"/>
</dbReference>
<dbReference type="OrthoDB" id="9787292at2"/>
<dbReference type="Pfam" id="PF01370">
    <property type="entry name" value="Epimerase"/>
    <property type="match status" value="1"/>
</dbReference>
<keyword evidence="3" id="KW-1185">Reference proteome</keyword>